<accession>A0A8R1Y6X8</accession>
<proteinExistence type="predicted"/>
<evidence type="ECO:0000313" key="1">
    <source>
        <dbReference type="EnsemblMetazoa" id="OVOC9536.1"/>
    </source>
</evidence>
<dbReference type="EMBL" id="CMVM020000283">
    <property type="status" value="NOT_ANNOTATED_CDS"/>
    <property type="molecule type" value="Genomic_DNA"/>
</dbReference>
<organism evidence="1 2">
    <name type="scientific">Onchocerca volvulus</name>
    <dbReference type="NCBI Taxonomy" id="6282"/>
    <lineage>
        <taxon>Eukaryota</taxon>
        <taxon>Metazoa</taxon>
        <taxon>Ecdysozoa</taxon>
        <taxon>Nematoda</taxon>
        <taxon>Chromadorea</taxon>
        <taxon>Rhabditida</taxon>
        <taxon>Spirurina</taxon>
        <taxon>Spiruromorpha</taxon>
        <taxon>Filarioidea</taxon>
        <taxon>Onchocercidae</taxon>
        <taxon>Onchocerca</taxon>
    </lineage>
</organism>
<evidence type="ECO:0000313" key="2">
    <source>
        <dbReference type="Proteomes" id="UP000024404"/>
    </source>
</evidence>
<protein>
    <submittedName>
        <fullName evidence="1">Uncharacterized protein</fullName>
    </submittedName>
</protein>
<keyword evidence="2" id="KW-1185">Reference proteome</keyword>
<dbReference type="Proteomes" id="UP000024404">
    <property type="component" value="Unassembled WGS sequence"/>
</dbReference>
<name>A0A8R1Y6X8_ONCVO</name>
<reference evidence="2" key="1">
    <citation type="submission" date="2013-10" db="EMBL/GenBank/DDBJ databases">
        <title>Genome sequencing of Onchocerca volvulus.</title>
        <authorList>
            <person name="Cotton J."/>
            <person name="Tsai J."/>
            <person name="Stanley E."/>
            <person name="Tracey A."/>
            <person name="Holroyd N."/>
            <person name="Lustigman S."/>
            <person name="Berriman M."/>
        </authorList>
    </citation>
    <scope>NUCLEOTIDE SEQUENCE</scope>
</reference>
<dbReference type="AlphaFoldDB" id="A0A8R1Y6X8"/>
<dbReference type="EnsemblMetazoa" id="OVOC9536.1">
    <property type="protein sequence ID" value="OVOC9536.1"/>
    <property type="gene ID" value="WBGene00246345"/>
</dbReference>
<reference evidence="1" key="2">
    <citation type="submission" date="2022-06" db="UniProtKB">
        <authorList>
            <consortium name="EnsemblMetazoa"/>
        </authorList>
    </citation>
    <scope>IDENTIFICATION</scope>
</reference>
<sequence length="60" mass="7186">MHYILCKGQNHDQWPIRFLWNGNSMSGIRAPTSPIYQIFILHPMNGNRKLRHLYFPLIIH</sequence>